<evidence type="ECO:0000256" key="1">
    <source>
        <dbReference type="SAM" id="MobiDB-lite"/>
    </source>
</evidence>
<gene>
    <name evidence="2" type="ORF">FXN61_39240</name>
</gene>
<sequence length="1390" mass="149659">MRSIPTDLPEGVRLLVAAEQTGDRDVLDQAIAWLSTIYEAGEATLAMPTGRAYALRWEWRDQNADAEKAVAVLSTISVPVQAAVMAQAMIGKLLGQRYERHGEPEDLDAAIETLQAVVAATPLGSPQHTGRTRTLCRFLLRAGVDRESVAALETAAEAARAALASALPGDPSRPYLVGTLGSAELERFRRGAIDDDLPAIRLIAEAAQQVTEPGERHQVLLALGNAVSQRTRRLRDPADADHAVGLLEQAVRVLPQQDPEVLVHLGVALTIRAELTLRPDDMRDAATTLSNAVDLAPPGSEVRMRALGSLADVRRQLVEMTGDRAQLDAAVDMANEAVSLAVTHGDQHAVSAAMCNLGLALVVRARLDNNPADLDLALRHLHAVEDQPTSSGNEAPRRNAIGQAYLARYPMIGAPEDLQEAVRWLDRALSAPPEPAPQTVLALGRCLVLLATKHEDLAGPDDLDRAISLLRKAHESLGRTDDTAEALGMALFAKYRVTGEHALVEEANQLLDGRLQAHVARPSADIAFAEALVRGGALLDEYKATGRGAVLDAAVETLRAAVPGADEDPALVAELFSKLGVSLRHRYLRHRRLEDLDEAVAAGKRAVDEGPAGDHGVTAWLANLANTYRVRFENTHDGTDLDAAIALSSKAVEATSPGHPHHLSVHTSLANALMVRYEADGRQEDLDRAIASSRIAASGDRPRHLANLGAKLLRRETRTDLEEAIGLLERALDRYDPQDPERAGVAANLVLALNMRRDQDPRPDDLDAIVDVAEIAFDAALPGHPARLHALGALAGALHERFQHDERREDLHRTIGLYREQLTLLDERSADHARVRSDLGVALYHRHQHGGVETDLDEAIRLLESVPEQVGPIARINLALAFRQRFLVTGDRADLRAAVHDLRTAADRSSGPHQRGYALSNLSVVLCELAEIDDDTGILDEAVESARRAENLLAPGHPDLVVAVTNLCQSLRTRFERTSAPDDLDAAVEAGRRAVRLSPASAGAQSALGNAYQARHEWSDQLVDLEAAVGAHKAALAGFSRGHPLFAGAAHNLGNVLMRIYEVRSDRADLEESIRLSREAVTATGAGDPTRASSLVNLGIAMRKRFAVTEDGNDLSEAIGAFRQALDCFGRHPDEPVRASVLANLGNALRDRYERVGLQSDLSDAIDAFQQARASLQGTARLAVVLRALGDALLLGDRPAPHEALEVFREAAGLLVAEPRVRVDAARGWAALAHRLGDVEQTALGLAVAVGLLPLVTWHGLDAETRTRQLMRYRGLAADARRQRCWPDARTRRWSCSNRAGPCCGTRRCASGRTSALWRQSHPSSPGHWSPSARRSTPRGTAGRPSTAGSSRGSGTRPSVRCGRSTASSTSASPCRTRACARRRPGLPSS</sequence>
<keyword evidence="3" id="KW-1185">Reference proteome</keyword>
<dbReference type="RefSeq" id="WP_167979080.1">
    <property type="nucleotide sequence ID" value="NZ_VSRL01000251.1"/>
</dbReference>
<proteinExistence type="predicted"/>
<protein>
    <submittedName>
        <fullName evidence="2">Tetratricopeptide repeat protein</fullName>
    </submittedName>
</protein>
<feature type="compositionally biased region" description="Low complexity" evidence="1">
    <location>
        <begin position="1342"/>
        <end position="1359"/>
    </location>
</feature>
<dbReference type="InterPro" id="IPR011990">
    <property type="entry name" value="TPR-like_helical_dom_sf"/>
</dbReference>
<feature type="compositionally biased region" description="Basic residues" evidence="1">
    <location>
        <begin position="1379"/>
        <end position="1390"/>
    </location>
</feature>
<comment type="caution">
    <text evidence="2">The sequence shown here is derived from an EMBL/GenBank/DDBJ whole genome shotgun (WGS) entry which is preliminary data.</text>
</comment>
<name>A0ABX1FUD8_9PSEU</name>
<dbReference type="Gene3D" id="1.25.40.10">
    <property type="entry name" value="Tetratricopeptide repeat domain"/>
    <property type="match status" value="5"/>
</dbReference>
<accession>A0ABX1FUD8</accession>
<feature type="compositionally biased region" description="Low complexity" evidence="1">
    <location>
        <begin position="1321"/>
        <end position="1332"/>
    </location>
</feature>
<evidence type="ECO:0000313" key="3">
    <source>
        <dbReference type="Proteomes" id="UP001515943"/>
    </source>
</evidence>
<feature type="region of interest" description="Disordered" evidence="1">
    <location>
        <begin position="1315"/>
        <end position="1390"/>
    </location>
</feature>
<reference evidence="2 3" key="1">
    <citation type="submission" date="2019-08" db="EMBL/GenBank/DDBJ databases">
        <title>Lentzea from Indian Himalayas.</title>
        <authorList>
            <person name="Mandal S."/>
            <person name="Mallick Gupta A."/>
            <person name="Maiti P.K."/>
            <person name="Sarkar J."/>
            <person name="Mandal S."/>
        </authorList>
    </citation>
    <scope>NUCLEOTIDE SEQUENCE [LARGE SCALE GENOMIC DNA]</scope>
    <source>
        <strain evidence="2 3">PSKA42</strain>
    </source>
</reference>
<evidence type="ECO:0000313" key="2">
    <source>
        <dbReference type="EMBL" id="NKE62449.1"/>
    </source>
</evidence>
<dbReference type="Pfam" id="PF13374">
    <property type="entry name" value="TPR_10"/>
    <property type="match status" value="1"/>
</dbReference>
<organism evidence="2 3">
    <name type="scientific">Lentzea indica</name>
    <dbReference type="NCBI Taxonomy" id="2604800"/>
    <lineage>
        <taxon>Bacteria</taxon>
        <taxon>Bacillati</taxon>
        <taxon>Actinomycetota</taxon>
        <taxon>Actinomycetes</taxon>
        <taxon>Pseudonocardiales</taxon>
        <taxon>Pseudonocardiaceae</taxon>
        <taxon>Lentzea</taxon>
    </lineage>
</organism>
<dbReference type="PANTHER" id="PTHR19959:SF119">
    <property type="entry name" value="FUNGAL LIPASE-LIKE DOMAIN-CONTAINING PROTEIN"/>
    <property type="match status" value="1"/>
</dbReference>
<dbReference type="Proteomes" id="UP001515943">
    <property type="component" value="Unassembled WGS sequence"/>
</dbReference>
<dbReference type="PANTHER" id="PTHR19959">
    <property type="entry name" value="KINESIN LIGHT CHAIN"/>
    <property type="match status" value="1"/>
</dbReference>
<dbReference type="SUPFAM" id="SSF48452">
    <property type="entry name" value="TPR-like"/>
    <property type="match status" value="3"/>
</dbReference>
<dbReference type="EMBL" id="VSRL01000251">
    <property type="protein sequence ID" value="NKE62449.1"/>
    <property type="molecule type" value="Genomic_DNA"/>
</dbReference>